<accession>A0AAV4M057</accession>
<gene>
    <name evidence="1" type="ORF">BcabD6B2_47300</name>
</gene>
<dbReference type="Proteomes" id="UP001497744">
    <property type="component" value="Unassembled WGS sequence"/>
</dbReference>
<sequence length="222" mass="24675">MNLSHEAETRKPEKARLGWNATPETADECPCSSSSSLPVCRLQMNTEFDSPFEPAQTMLPDESHATDMNCTRDAVRVRKFLYRSRSNARTVPSSEAVMIAFAWQLYTTIARSTNLRCEAHGFNRRRVLVERHEAEAAVAVPQFHLAVEAASGHNVAASQPQLVSRVVLVEVRLQLLVHYAAEVDGVATAGGERHATDATVMALLLHHERFALPLPDDQLRHI</sequence>
<evidence type="ECO:0000313" key="1">
    <source>
        <dbReference type="EMBL" id="GIX65295.1"/>
    </source>
</evidence>
<dbReference type="GO" id="GO:0016301">
    <property type="term" value="F:kinase activity"/>
    <property type="evidence" value="ECO:0007669"/>
    <property type="project" value="UniProtKB-KW"/>
</dbReference>
<dbReference type="EMBL" id="BPLF01000004">
    <property type="protein sequence ID" value="GIX65295.1"/>
    <property type="molecule type" value="Genomic_DNA"/>
</dbReference>
<proteinExistence type="predicted"/>
<reference evidence="1 2" key="1">
    <citation type="submission" date="2021-06" db="EMBL/GenBank/DDBJ databases">
        <title>Genome sequence of Babesia caballi.</title>
        <authorList>
            <person name="Yamagishi J."/>
            <person name="Kidaka T."/>
            <person name="Ochi A."/>
        </authorList>
    </citation>
    <scope>NUCLEOTIDE SEQUENCE [LARGE SCALE GENOMIC DNA]</scope>
    <source>
        <strain evidence="1">USDA-D6B2</strain>
    </source>
</reference>
<name>A0AAV4M057_BABCB</name>
<comment type="caution">
    <text evidence="1">The sequence shown here is derived from an EMBL/GenBank/DDBJ whole genome shotgun (WGS) entry which is preliminary data.</text>
</comment>
<protein>
    <submittedName>
        <fullName evidence="1">Ecdysteroid kinase</fullName>
    </submittedName>
</protein>
<dbReference type="GeneID" id="94196776"/>
<dbReference type="AlphaFoldDB" id="A0AAV4M057"/>
<keyword evidence="1" id="KW-0418">Kinase</keyword>
<dbReference type="RefSeq" id="XP_067717364.1">
    <property type="nucleotide sequence ID" value="XM_067861263.1"/>
</dbReference>
<evidence type="ECO:0000313" key="2">
    <source>
        <dbReference type="Proteomes" id="UP001497744"/>
    </source>
</evidence>
<organism evidence="1 2">
    <name type="scientific">Babesia caballi</name>
    <dbReference type="NCBI Taxonomy" id="5871"/>
    <lineage>
        <taxon>Eukaryota</taxon>
        <taxon>Sar</taxon>
        <taxon>Alveolata</taxon>
        <taxon>Apicomplexa</taxon>
        <taxon>Aconoidasida</taxon>
        <taxon>Piroplasmida</taxon>
        <taxon>Babesiidae</taxon>
        <taxon>Babesia</taxon>
    </lineage>
</organism>
<keyword evidence="1" id="KW-0808">Transferase</keyword>
<keyword evidence="2" id="KW-1185">Reference proteome</keyword>